<keyword evidence="2" id="KW-1185">Reference proteome</keyword>
<organism evidence="1 2">
    <name type="scientific">Gordonia phage Stormageddon</name>
    <dbReference type="NCBI Taxonomy" id="2656541"/>
    <lineage>
        <taxon>Viruses</taxon>
        <taxon>Duplodnaviria</taxon>
        <taxon>Heunggongvirae</taxon>
        <taxon>Uroviricota</taxon>
        <taxon>Caudoviricetes</taxon>
        <taxon>Stormageddonvirus</taxon>
        <taxon>Stormageddonvirus Stormageddon</taxon>
    </lineage>
</organism>
<evidence type="ECO:0000313" key="1">
    <source>
        <dbReference type="EMBL" id="QGJ95062.1"/>
    </source>
</evidence>
<name>A0A649VT15_9CAUD</name>
<proteinExistence type="predicted"/>
<evidence type="ECO:0000313" key="2">
    <source>
        <dbReference type="Proteomes" id="UP000423065"/>
    </source>
</evidence>
<accession>A0A649VT15</accession>
<dbReference type="EMBL" id="MN586040">
    <property type="protein sequence ID" value="QGJ95062.1"/>
    <property type="molecule type" value="Genomic_DNA"/>
</dbReference>
<dbReference type="Proteomes" id="UP000423065">
    <property type="component" value="Segment"/>
</dbReference>
<dbReference type="KEGG" id="vg:64766909"/>
<reference evidence="1 2" key="1">
    <citation type="submission" date="2019-10" db="EMBL/GenBank/DDBJ databases">
        <authorList>
            <person name="Garlena R.A."/>
            <person name="Russell D.A."/>
            <person name="Pope W.H."/>
            <person name="Jacobs-Sera D."/>
            <person name="Hatfull G.F."/>
        </authorList>
    </citation>
    <scope>NUCLEOTIDE SEQUENCE [LARGE SCALE GENOMIC DNA]</scope>
</reference>
<protein>
    <submittedName>
        <fullName evidence="1">Uncharacterized protein</fullName>
    </submittedName>
</protein>
<dbReference type="GeneID" id="64766909"/>
<dbReference type="RefSeq" id="YP_010059677.1">
    <property type="nucleotide sequence ID" value="NC_054726.1"/>
</dbReference>
<gene>
    <name evidence="1" type="primary">202</name>
    <name evidence="1" type="ORF">SEA_STORMAGEDDON_202</name>
</gene>
<sequence>MYIRSCKGHRPPSLTEEIPMNDMMHRPEVSFPLRAIGKGEYEGTKVINGTKVVMNADKSMWAENTWSLHVWTVKADEDGYERYTLIHKSTEWSLKDCRMQAKMIATYEI</sequence>